<dbReference type="PANTHER" id="PTHR32301">
    <property type="entry name" value="COUNTIN RECEPTOR CNR3-RELATED"/>
    <property type="match status" value="1"/>
</dbReference>
<dbReference type="EMBL" id="JATAAI010000017">
    <property type="protein sequence ID" value="KAK1739870.1"/>
    <property type="molecule type" value="Genomic_DNA"/>
</dbReference>
<dbReference type="SUPFAM" id="SSF52540">
    <property type="entry name" value="P-loop containing nucleoside triphosphate hydrolases"/>
    <property type="match status" value="1"/>
</dbReference>
<reference evidence="1" key="1">
    <citation type="submission" date="2023-06" db="EMBL/GenBank/DDBJ databases">
        <title>Survivors Of The Sea: Transcriptome response of Skeletonema marinoi to long-term dormancy.</title>
        <authorList>
            <person name="Pinder M.I.M."/>
            <person name="Kourtchenko O."/>
            <person name="Robertson E.K."/>
            <person name="Larsson T."/>
            <person name="Maumus F."/>
            <person name="Osuna-Cruz C.M."/>
            <person name="Vancaester E."/>
            <person name="Stenow R."/>
            <person name="Vandepoele K."/>
            <person name="Ploug H."/>
            <person name="Bruchert V."/>
            <person name="Godhe A."/>
            <person name="Topel M."/>
        </authorList>
    </citation>
    <scope>NUCLEOTIDE SEQUENCE</scope>
    <source>
        <strain evidence="1">R05AC</strain>
    </source>
</reference>
<comment type="caution">
    <text evidence="1">The sequence shown here is derived from an EMBL/GenBank/DDBJ whole genome shotgun (WGS) entry which is preliminary data.</text>
</comment>
<dbReference type="AlphaFoldDB" id="A0AAD8Y686"/>
<dbReference type="InterPro" id="IPR027417">
    <property type="entry name" value="P-loop_NTPase"/>
</dbReference>
<protein>
    <recommendedName>
        <fullName evidence="3">Sulfotransferase family protein</fullName>
    </recommendedName>
</protein>
<dbReference type="Gene3D" id="3.40.50.300">
    <property type="entry name" value="P-loop containing nucleotide triphosphate hydrolases"/>
    <property type="match status" value="1"/>
</dbReference>
<proteinExistence type="predicted"/>
<dbReference type="Proteomes" id="UP001224775">
    <property type="component" value="Unassembled WGS sequence"/>
</dbReference>
<gene>
    <name evidence="1" type="ORF">QTG54_009629</name>
</gene>
<evidence type="ECO:0000313" key="2">
    <source>
        <dbReference type="Proteomes" id="UP001224775"/>
    </source>
</evidence>
<dbReference type="InterPro" id="IPR053259">
    <property type="entry name" value="Golvesin-related_Golgi"/>
</dbReference>
<evidence type="ECO:0008006" key="3">
    <source>
        <dbReference type="Google" id="ProtNLM"/>
    </source>
</evidence>
<sequence length="208" mass="24703">MLPKYLRDTMPREKLSVMDVWDVDKDIAFFWHIPKASGSTLKNIMNFCFDLKRAENTDGLPSMEFKRNNILNMDTTSPDGLDKSFEYREEIFSSGIDLIVSNYFLAGHRGRTFTIMRHPIEIAQSLFHYRKKAKWERTYREDWNQITFKDYANTGQEHIEEKVFVGIADQMDETVRQLREYFGWKEKEPFCAFNYLHSNPSNTIRILS</sequence>
<evidence type="ECO:0000313" key="1">
    <source>
        <dbReference type="EMBL" id="KAK1739870.1"/>
    </source>
</evidence>
<accession>A0AAD8Y686</accession>
<keyword evidence="2" id="KW-1185">Reference proteome</keyword>
<dbReference type="PANTHER" id="PTHR32301:SF6">
    <property type="entry name" value="GOLVESIN-RELATED"/>
    <property type="match status" value="1"/>
</dbReference>
<name>A0AAD8Y686_9STRA</name>
<organism evidence="1 2">
    <name type="scientific">Skeletonema marinoi</name>
    <dbReference type="NCBI Taxonomy" id="267567"/>
    <lineage>
        <taxon>Eukaryota</taxon>
        <taxon>Sar</taxon>
        <taxon>Stramenopiles</taxon>
        <taxon>Ochrophyta</taxon>
        <taxon>Bacillariophyta</taxon>
        <taxon>Coscinodiscophyceae</taxon>
        <taxon>Thalassiosirophycidae</taxon>
        <taxon>Thalassiosirales</taxon>
        <taxon>Skeletonemataceae</taxon>
        <taxon>Skeletonema</taxon>
        <taxon>Skeletonema marinoi-dohrnii complex</taxon>
    </lineage>
</organism>